<organism evidence="2">
    <name type="scientific">Henneguya salminicola</name>
    <name type="common">Myxosporean</name>
    <dbReference type="NCBI Taxonomy" id="69463"/>
    <lineage>
        <taxon>Eukaryota</taxon>
        <taxon>Metazoa</taxon>
        <taxon>Cnidaria</taxon>
        <taxon>Myxozoa</taxon>
        <taxon>Myxosporea</taxon>
        <taxon>Bivalvulida</taxon>
        <taxon>Platysporina</taxon>
        <taxon>Myxobolidae</taxon>
        <taxon>Henneguya</taxon>
    </lineage>
</organism>
<sequence>MTNIDFAAVVHGVNDAGLNFYKDVGKLISSYNIQENILYFLIEMGLGTAVNKFLSEGTFCEYFVNDTKATEVYKSLQYRSEVVSAIFDTNSARAIDLINHYFPDLINNRPLLHMKLLLLQLGSLIRARDIPSALDYCQGPIGSLFNLHPECLCELKKYTFLMISPDPFNSRNSYLLSPSRLHTVAREVSHDIIKYYQPNYQFHELIDSIRLYEYSKRYSEVPSCTALAKK</sequence>
<proteinExistence type="predicted"/>
<protein>
    <submittedName>
        <fullName evidence="2">Glucose-induced degradation protein 8 homolog (Trinotate prediction)</fullName>
    </submittedName>
</protein>
<dbReference type="InterPro" id="IPR006595">
    <property type="entry name" value="CTLH_C"/>
</dbReference>
<name>A0A6G3MG35_HENSL</name>
<accession>A0A6G3MG35</accession>
<dbReference type="Pfam" id="PF10607">
    <property type="entry name" value="CTLH"/>
    <property type="match status" value="1"/>
</dbReference>
<feature type="domain" description="CTLH" evidence="1">
    <location>
        <begin position="94"/>
        <end position="132"/>
    </location>
</feature>
<dbReference type="EMBL" id="GHBP01002137">
    <property type="protein sequence ID" value="NDJ93008.1"/>
    <property type="molecule type" value="Transcribed_RNA"/>
</dbReference>
<dbReference type="PROSITE" id="PS50897">
    <property type="entry name" value="CTLH"/>
    <property type="match status" value="1"/>
</dbReference>
<dbReference type="AlphaFoldDB" id="A0A6G3MG35"/>
<evidence type="ECO:0000313" key="2">
    <source>
        <dbReference type="EMBL" id="NDJ93008.1"/>
    </source>
</evidence>
<dbReference type="OrthoDB" id="2415936at2759"/>
<reference evidence="2" key="1">
    <citation type="submission" date="2018-11" db="EMBL/GenBank/DDBJ databases">
        <title>Henneguya salminicola genome and transcriptome.</title>
        <authorList>
            <person name="Yahalomi D."/>
            <person name="Atkinson S.D."/>
            <person name="Neuhof M."/>
            <person name="Chang E.S."/>
            <person name="Philippe H."/>
            <person name="Cartwright P."/>
            <person name="Bartholomew J.L."/>
            <person name="Huchon D."/>
        </authorList>
    </citation>
    <scope>NUCLEOTIDE SEQUENCE</scope>
    <source>
        <strain evidence="2">Hz1</strain>
        <tissue evidence="2">Whole</tissue>
    </source>
</reference>
<dbReference type="InterPro" id="IPR024964">
    <property type="entry name" value="CTLH/CRA"/>
</dbReference>
<evidence type="ECO:0000259" key="1">
    <source>
        <dbReference type="PROSITE" id="PS50897"/>
    </source>
</evidence>